<dbReference type="PANTHER" id="PTHR36346">
    <property type="entry name" value="EXPRESSED PROTEIN"/>
    <property type="match status" value="1"/>
</dbReference>
<evidence type="ECO:0000313" key="1">
    <source>
        <dbReference type="EMBL" id="KAG6762776.1"/>
    </source>
</evidence>
<comment type="caution">
    <text evidence="1">The sequence shown here is derived from an EMBL/GenBank/DDBJ whole genome shotgun (WGS) entry which is preliminary data.</text>
</comment>
<dbReference type="Proteomes" id="UP000886885">
    <property type="component" value="Chromosome 9A"/>
</dbReference>
<proteinExistence type="predicted"/>
<dbReference type="PANTHER" id="PTHR36346:SF2">
    <property type="entry name" value="EXPRESSED PROTEIN"/>
    <property type="match status" value="1"/>
</dbReference>
<gene>
    <name evidence="1" type="ORF">POTOM_033297</name>
</gene>
<accession>A0A8X7Z589</accession>
<organism evidence="1 2">
    <name type="scientific">Populus tomentosa</name>
    <name type="common">Chinese white poplar</name>
    <dbReference type="NCBI Taxonomy" id="118781"/>
    <lineage>
        <taxon>Eukaryota</taxon>
        <taxon>Viridiplantae</taxon>
        <taxon>Streptophyta</taxon>
        <taxon>Embryophyta</taxon>
        <taxon>Tracheophyta</taxon>
        <taxon>Spermatophyta</taxon>
        <taxon>Magnoliopsida</taxon>
        <taxon>eudicotyledons</taxon>
        <taxon>Gunneridae</taxon>
        <taxon>Pentapetalae</taxon>
        <taxon>rosids</taxon>
        <taxon>fabids</taxon>
        <taxon>Malpighiales</taxon>
        <taxon>Salicaceae</taxon>
        <taxon>Saliceae</taxon>
        <taxon>Populus</taxon>
    </lineage>
</organism>
<keyword evidence="2" id="KW-1185">Reference proteome</keyword>
<evidence type="ECO:0000313" key="2">
    <source>
        <dbReference type="Proteomes" id="UP000886885"/>
    </source>
</evidence>
<reference evidence="1" key="1">
    <citation type="journal article" date="2020" name="bioRxiv">
        <title>Hybrid origin of Populus tomentosa Carr. identified through genome sequencing and phylogenomic analysis.</title>
        <authorList>
            <person name="An X."/>
            <person name="Gao K."/>
            <person name="Chen Z."/>
            <person name="Li J."/>
            <person name="Yang X."/>
            <person name="Yang X."/>
            <person name="Zhou J."/>
            <person name="Guo T."/>
            <person name="Zhao T."/>
            <person name="Huang S."/>
            <person name="Miao D."/>
            <person name="Khan W.U."/>
            <person name="Rao P."/>
            <person name="Ye M."/>
            <person name="Lei B."/>
            <person name="Liao W."/>
            <person name="Wang J."/>
            <person name="Ji L."/>
            <person name="Li Y."/>
            <person name="Guo B."/>
            <person name="Mustafa N.S."/>
            <person name="Li S."/>
            <person name="Yun Q."/>
            <person name="Keller S.R."/>
            <person name="Mao J."/>
            <person name="Zhang R."/>
            <person name="Strauss S.H."/>
        </authorList>
    </citation>
    <scope>NUCLEOTIDE SEQUENCE</scope>
    <source>
        <strain evidence="1">GM15</strain>
        <tissue evidence="1">Leaf</tissue>
    </source>
</reference>
<dbReference type="EMBL" id="JAAWWB010000017">
    <property type="protein sequence ID" value="KAG6762776.1"/>
    <property type="molecule type" value="Genomic_DNA"/>
</dbReference>
<protein>
    <submittedName>
        <fullName evidence="1">Uncharacterized protein</fullName>
    </submittedName>
</protein>
<sequence>MSAIVDSWASELAKLKEKVRTRMPFLSETREVEVKGEKGVEKERKVALRETTMSETTVCLLMESASLLLIEKPTFLHV</sequence>
<name>A0A8X7Z589_POPTO</name>
<dbReference type="AlphaFoldDB" id="A0A8X7Z589"/>
<dbReference type="OrthoDB" id="5817230at2759"/>